<reference evidence="2" key="1">
    <citation type="submission" date="2021-01" db="EMBL/GenBank/DDBJ databases">
        <authorList>
            <person name="Corre E."/>
            <person name="Pelletier E."/>
            <person name="Niang G."/>
            <person name="Scheremetjew M."/>
            <person name="Finn R."/>
            <person name="Kale V."/>
            <person name="Holt S."/>
            <person name="Cochrane G."/>
            <person name="Meng A."/>
            <person name="Brown T."/>
            <person name="Cohen L."/>
        </authorList>
    </citation>
    <scope>NUCLEOTIDE SEQUENCE</scope>
    <source>
        <strain evidence="2">GSBS06</strain>
    </source>
</reference>
<evidence type="ECO:0000313" key="2">
    <source>
        <dbReference type="EMBL" id="CAE0445628.1"/>
    </source>
</evidence>
<evidence type="ECO:0000259" key="1">
    <source>
        <dbReference type="Pfam" id="PF25999"/>
    </source>
</evidence>
<dbReference type="InterPro" id="IPR059024">
    <property type="entry name" value="SYNRG_C"/>
</dbReference>
<dbReference type="Pfam" id="PF25999">
    <property type="entry name" value="SYNRG_C"/>
    <property type="match status" value="1"/>
</dbReference>
<dbReference type="EMBL" id="HBIN01020466">
    <property type="protein sequence ID" value="CAE0445628.1"/>
    <property type="molecule type" value="Transcribed_RNA"/>
</dbReference>
<accession>A0A7S3PNS6</accession>
<feature type="domain" description="Synergin gamma C-terminal" evidence="1">
    <location>
        <begin position="32"/>
        <end position="228"/>
    </location>
</feature>
<dbReference type="AlphaFoldDB" id="A0A7S3PNS6"/>
<gene>
    <name evidence="2" type="ORF">ASTO00021_LOCUS15636</name>
</gene>
<organism evidence="2">
    <name type="scientific">Aplanochytrium stocchinoi</name>
    <dbReference type="NCBI Taxonomy" id="215587"/>
    <lineage>
        <taxon>Eukaryota</taxon>
        <taxon>Sar</taxon>
        <taxon>Stramenopiles</taxon>
        <taxon>Bigyra</taxon>
        <taxon>Labyrinthulomycetes</taxon>
        <taxon>Thraustochytrida</taxon>
        <taxon>Thraustochytriidae</taxon>
        <taxon>Aplanochytrium</taxon>
    </lineage>
</organism>
<protein>
    <recommendedName>
        <fullName evidence="1">Synergin gamma C-terminal domain-containing protein</fullName>
    </recommendedName>
</protein>
<proteinExistence type="predicted"/>
<name>A0A7S3PNS6_9STRA</name>
<sequence>MNLISDLENKREIASSISNRSILVASKEGDYNRYIEFWHKIFTSIQRENAIALELLHGVHEALNSESTDSDNAKNVLQSNQFREYLLNIALMHNVGEHIYCSAALSLSENIKAPHDLDSIGKEWIFGKDLLLDKLEDLCIKNEITEITSVCKGKPEIIKEFYFADKWESVSQSITDKRCGLSLTKLDDATAHNTFDQFNNMPAIPHSGRKYILPVLNFWLNRVNPSVPI</sequence>